<keyword evidence="5" id="KW-1185">Reference proteome</keyword>
<dbReference type="GO" id="GO:0008270">
    <property type="term" value="F:zinc ion binding"/>
    <property type="evidence" value="ECO:0007669"/>
    <property type="project" value="UniProtKB-KW"/>
</dbReference>
<dbReference type="OMA" id="TSKDCEN"/>
<organism evidence="4 5">
    <name type="scientific">Chara braunii</name>
    <name type="common">Braun's stonewort</name>
    <dbReference type="NCBI Taxonomy" id="69332"/>
    <lineage>
        <taxon>Eukaryota</taxon>
        <taxon>Viridiplantae</taxon>
        <taxon>Streptophyta</taxon>
        <taxon>Charophyceae</taxon>
        <taxon>Charales</taxon>
        <taxon>Characeae</taxon>
        <taxon>Chara</taxon>
    </lineage>
</organism>
<dbReference type="InterPro" id="IPR005380">
    <property type="entry name" value="XS_domain"/>
</dbReference>
<dbReference type="Gene3D" id="3.30.40.10">
    <property type="entry name" value="Zinc/RING finger domain, C3HC4 (zinc finger)"/>
    <property type="match status" value="1"/>
</dbReference>
<dbReference type="Proteomes" id="UP000265515">
    <property type="component" value="Unassembled WGS sequence"/>
</dbReference>
<dbReference type="PANTHER" id="PTHR46602">
    <property type="entry name" value="PROTEIN SUPPRESSOR OF GENE SILENCING 3"/>
    <property type="match status" value="1"/>
</dbReference>
<evidence type="ECO:0000256" key="1">
    <source>
        <dbReference type="PROSITE-ProRule" id="PRU00175"/>
    </source>
</evidence>
<reference evidence="4 5" key="1">
    <citation type="journal article" date="2018" name="Cell">
        <title>The Chara Genome: Secondary Complexity and Implications for Plant Terrestrialization.</title>
        <authorList>
            <person name="Nishiyama T."/>
            <person name="Sakayama H."/>
            <person name="Vries J.D."/>
            <person name="Buschmann H."/>
            <person name="Saint-Marcoux D."/>
            <person name="Ullrich K.K."/>
            <person name="Haas F.B."/>
            <person name="Vanderstraeten L."/>
            <person name="Becker D."/>
            <person name="Lang D."/>
            <person name="Vosolsobe S."/>
            <person name="Rombauts S."/>
            <person name="Wilhelmsson P.K.I."/>
            <person name="Janitza P."/>
            <person name="Kern R."/>
            <person name="Heyl A."/>
            <person name="Rumpler F."/>
            <person name="Villalobos L.I.A.C."/>
            <person name="Clay J.M."/>
            <person name="Skokan R."/>
            <person name="Toyoda A."/>
            <person name="Suzuki Y."/>
            <person name="Kagoshima H."/>
            <person name="Schijlen E."/>
            <person name="Tajeshwar N."/>
            <person name="Catarino B."/>
            <person name="Hetherington A.J."/>
            <person name="Saltykova A."/>
            <person name="Bonnot C."/>
            <person name="Breuninger H."/>
            <person name="Symeonidi A."/>
            <person name="Radhakrishnan G.V."/>
            <person name="Van Nieuwerburgh F."/>
            <person name="Deforce D."/>
            <person name="Chang C."/>
            <person name="Karol K.G."/>
            <person name="Hedrich R."/>
            <person name="Ulvskov P."/>
            <person name="Glockner G."/>
            <person name="Delwiche C.F."/>
            <person name="Petrasek J."/>
            <person name="Van de Peer Y."/>
            <person name="Friml J."/>
            <person name="Beilby M."/>
            <person name="Dolan L."/>
            <person name="Kohara Y."/>
            <person name="Sugano S."/>
            <person name="Fujiyama A."/>
            <person name="Delaux P.-M."/>
            <person name="Quint M."/>
            <person name="TheiBen G."/>
            <person name="Hagemann M."/>
            <person name="Harholt J."/>
            <person name="Dunand C."/>
            <person name="Zachgo S."/>
            <person name="Langdale J."/>
            <person name="Maumus F."/>
            <person name="Straeten D.V.D."/>
            <person name="Gould S.B."/>
            <person name="Rensing S.A."/>
        </authorList>
    </citation>
    <scope>NUCLEOTIDE SEQUENCE [LARGE SCALE GENOMIC DNA]</scope>
    <source>
        <strain evidence="4 5">S276</strain>
    </source>
</reference>
<accession>A0A388K6B8</accession>
<dbReference type="AlphaFoldDB" id="A0A388K6B8"/>
<evidence type="ECO:0000256" key="2">
    <source>
        <dbReference type="SAM" id="MobiDB-lite"/>
    </source>
</evidence>
<dbReference type="InterPro" id="IPR001841">
    <property type="entry name" value="Znf_RING"/>
</dbReference>
<dbReference type="InterPro" id="IPR044287">
    <property type="entry name" value="SGS3"/>
</dbReference>
<dbReference type="GO" id="GO:0031047">
    <property type="term" value="P:regulatory ncRNA-mediated gene silencing"/>
    <property type="evidence" value="ECO:0007669"/>
    <property type="project" value="InterPro"/>
</dbReference>
<keyword evidence="1" id="KW-0479">Metal-binding</keyword>
<dbReference type="PANTHER" id="PTHR46602:SF1">
    <property type="entry name" value="PROTEIN SUPPRESSOR OF GENE SILENCING 3"/>
    <property type="match status" value="1"/>
</dbReference>
<dbReference type="GO" id="GO:0051607">
    <property type="term" value="P:defense response to virus"/>
    <property type="evidence" value="ECO:0007669"/>
    <property type="project" value="InterPro"/>
</dbReference>
<evidence type="ECO:0000313" key="4">
    <source>
        <dbReference type="EMBL" id="GBG65595.1"/>
    </source>
</evidence>
<keyword evidence="1" id="KW-0863">Zinc-finger</keyword>
<dbReference type="Pfam" id="PF03468">
    <property type="entry name" value="XS"/>
    <property type="match status" value="1"/>
</dbReference>
<dbReference type="InterPro" id="IPR038588">
    <property type="entry name" value="XS_domain_sf"/>
</dbReference>
<proteinExistence type="predicted"/>
<feature type="domain" description="RING-type" evidence="3">
    <location>
        <begin position="519"/>
        <end position="571"/>
    </location>
</feature>
<protein>
    <recommendedName>
        <fullName evidence="3">RING-type domain-containing protein</fullName>
    </recommendedName>
</protein>
<gene>
    <name evidence="4" type="ORF">CBR_g51477</name>
</gene>
<dbReference type="EMBL" id="BFEA01000063">
    <property type="protein sequence ID" value="GBG65595.1"/>
    <property type="molecule type" value="Genomic_DNA"/>
</dbReference>
<dbReference type="Gramene" id="GBG65595">
    <property type="protein sequence ID" value="GBG65595"/>
    <property type="gene ID" value="CBR_g51477"/>
</dbReference>
<dbReference type="STRING" id="69332.A0A388K6B8"/>
<dbReference type="InterPro" id="IPR013083">
    <property type="entry name" value="Znf_RING/FYVE/PHD"/>
</dbReference>
<comment type="caution">
    <text evidence="4">The sequence shown here is derived from an EMBL/GenBank/DDBJ whole genome shotgun (WGS) entry which is preliminary data.</text>
</comment>
<keyword evidence="1" id="KW-0862">Zinc</keyword>
<dbReference type="SUPFAM" id="SSF57850">
    <property type="entry name" value="RING/U-box"/>
    <property type="match status" value="1"/>
</dbReference>
<dbReference type="PROSITE" id="PS50089">
    <property type="entry name" value="ZF_RING_2"/>
    <property type="match status" value="1"/>
</dbReference>
<evidence type="ECO:0000313" key="5">
    <source>
        <dbReference type="Proteomes" id="UP000265515"/>
    </source>
</evidence>
<evidence type="ECO:0000259" key="3">
    <source>
        <dbReference type="PROSITE" id="PS50089"/>
    </source>
</evidence>
<feature type="compositionally biased region" description="Basic and acidic residues" evidence="2">
    <location>
        <begin position="297"/>
        <end position="311"/>
    </location>
</feature>
<feature type="region of interest" description="Disordered" evidence="2">
    <location>
        <begin position="292"/>
        <end position="311"/>
    </location>
</feature>
<dbReference type="SMART" id="SM00184">
    <property type="entry name" value="RING"/>
    <property type="match status" value="1"/>
</dbReference>
<name>A0A388K6B8_CHABU</name>
<dbReference type="Gene3D" id="3.30.70.2890">
    <property type="entry name" value="XS domain"/>
    <property type="match status" value="1"/>
</dbReference>
<sequence>MEYKIGDEVDDSLLDEEECEELEETVKDVFAKALPSQLQNWKKNADALKKNMNLKCWACPKSKVTCLEGIQALINHAKTFQKKNLHVHRGYAKALAAFMTEHFSAGEENHAAVRVAVAEGSEVVWPPVVVLCNTGMIRNGEWETKRKEQLPARLNDEAQVKLEYVPLHDGEGRSVGMSLLVFEGSECGEGFRHARELSAHFYSKQRGLADWEKLKMRYEREGLFGPPRSGVGDLYGYLARRVDMEVLDPRKRYVKEWTVRPLDDVTTAMRNIERKAKEKRVEELSKLEQEAQSAIDQLRRHDEKKRQAERERAQALKELEERNENYRRETAYLQAQIDNLCAQQTEVDKFYSQKIMGLNLKVEQMERKAKEERERFRRQMLEEEIARKEAVERLEKDFERKQLKRKQLSLEVQKALERRRVKLRQEQEAKLLQEQKRYDYELAKKREEYARIAEEGQKAINELQERVLAEMRGNDKEGMEVLRRIRMADSVAEEAATEDKKKKEATVSAVESSKDDSSCVVCEEKKEYRVLLTECGHGNLCCKCWNDILAKNEETNAKHKKSMEPICPTCRTPIVKDVVRIPWKIYL</sequence>